<accession>A0A3P3WE93</accession>
<sequence length="352" mass="40609">MVLEQKKNAFVALGQFIRQFATEDFQYNNEVLKNEEFFSNFAMITEQAQNHNGWFTKEQVIFALNSWSEALTEANLNQWLSAYDFKVEPMKTVGLILAGNIPMVGFHDVLSVLISGNKALIKTSSNDQLIIPFLLKYLVAVEPEFESRIEFTKQGFDNFDAVIATGSNNTARYFEYYFGKVPNIIRKNRNSVAVLTGNETSEELQELGTDIFTYYGLGCRNVSKLFVPKDYDFTTFFEAMFGFSEVIKYERYANNYDYNKAVYLMSNFKILDNGFLTIREDESYASPISSVFYEFYESENQIEERLKNEADKIQCVVTNLPIENRIAFGQTQNPQLWDYADGIDTMKFLLAL</sequence>
<name>A0A3P3WE93_9FLAO</name>
<comment type="caution">
    <text evidence="2">The sequence shown here is derived from an EMBL/GenBank/DDBJ whole genome shotgun (WGS) entry which is preliminary data.</text>
</comment>
<reference evidence="2 3" key="1">
    <citation type="submission" date="2018-11" db="EMBL/GenBank/DDBJ databases">
        <title>Flavobacterium sp. nov., YIM 102701-2 draft genome.</title>
        <authorList>
            <person name="Li G."/>
            <person name="Jiang Y."/>
        </authorList>
    </citation>
    <scope>NUCLEOTIDE SEQUENCE [LARGE SCALE GENOMIC DNA]</scope>
    <source>
        <strain evidence="2 3">YIM 102701-2</strain>
    </source>
</reference>
<dbReference type="GO" id="GO:0008218">
    <property type="term" value="P:bioluminescence"/>
    <property type="evidence" value="ECO:0007669"/>
    <property type="project" value="InterPro"/>
</dbReference>
<dbReference type="RefSeq" id="WP_125017686.1">
    <property type="nucleotide sequence ID" value="NZ_RQVQ01000007.1"/>
</dbReference>
<proteinExistence type="predicted"/>
<dbReference type="Proteomes" id="UP000275719">
    <property type="component" value="Unassembled WGS sequence"/>
</dbReference>
<dbReference type="EMBL" id="RQVQ01000007">
    <property type="protein sequence ID" value="RRJ91959.1"/>
    <property type="molecule type" value="Genomic_DNA"/>
</dbReference>
<organism evidence="2 3">
    <name type="scientific">Paenimyroides tangerinum</name>
    <dbReference type="NCBI Taxonomy" id="2488728"/>
    <lineage>
        <taxon>Bacteria</taxon>
        <taxon>Pseudomonadati</taxon>
        <taxon>Bacteroidota</taxon>
        <taxon>Flavobacteriia</taxon>
        <taxon>Flavobacteriales</taxon>
        <taxon>Flavobacteriaceae</taxon>
        <taxon>Paenimyroides</taxon>
    </lineage>
</organism>
<keyword evidence="3" id="KW-1185">Reference proteome</keyword>
<evidence type="ECO:0000313" key="3">
    <source>
        <dbReference type="Proteomes" id="UP000275719"/>
    </source>
</evidence>
<dbReference type="AlphaFoldDB" id="A0A3P3WE93"/>
<keyword evidence="1" id="KW-0521">NADP</keyword>
<dbReference type="InterPro" id="IPR008670">
    <property type="entry name" value="CoA_reduct_LuxC"/>
</dbReference>
<evidence type="ECO:0000313" key="2">
    <source>
        <dbReference type="EMBL" id="RRJ91959.1"/>
    </source>
</evidence>
<dbReference type="GO" id="GO:0003995">
    <property type="term" value="F:acyl-CoA dehydrogenase activity"/>
    <property type="evidence" value="ECO:0007669"/>
    <property type="project" value="InterPro"/>
</dbReference>
<dbReference type="Pfam" id="PF05893">
    <property type="entry name" value="LuxC"/>
    <property type="match status" value="1"/>
</dbReference>
<dbReference type="OrthoDB" id="1522941at2"/>
<gene>
    <name evidence="2" type="ORF">EG240_04025</name>
</gene>
<protein>
    <submittedName>
        <fullName evidence="2">Acyl-CoA reductase</fullName>
    </submittedName>
</protein>
<dbReference type="SUPFAM" id="SSF53720">
    <property type="entry name" value="ALDH-like"/>
    <property type="match status" value="1"/>
</dbReference>
<evidence type="ECO:0000256" key="1">
    <source>
        <dbReference type="ARBA" id="ARBA00022857"/>
    </source>
</evidence>
<dbReference type="InterPro" id="IPR016161">
    <property type="entry name" value="Ald_DH/histidinol_DH"/>
</dbReference>